<protein>
    <submittedName>
        <fullName evidence="4">DNA processing protein DprA</fullName>
    </submittedName>
</protein>
<dbReference type="Proteomes" id="UP000013243">
    <property type="component" value="Chromosome"/>
</dbReference>
<dbReference type="OrthoDB" id="9785707at2"/>
<accession>A0A1B1A468</accession>
<dbReference type="SUPFAM" id="SSF102405">
    <property type="entry name" value="MCP/YpsA-like"/>
    <property type="match status" value="1"/>
</dbReference>
<gene>
    <name evidence="4" type="ORF">K529_011140</name>
</gene>
<dbReference type="GeneID" id="28250394"/>
<proteinExistence type="inferred from homology"/>
<sequence length="382" mass="40633">MTGEAYSSTHPPLPPTTEDQRFSWLRLLRSRGIGTVTFYRLLAEYGSAQNVLEKLPEVAATSGVKGYKTYSKDALDAEFENAKAANARLLCYGDANYPNLLANIPNPPPALWAIGDLSLLARPAISIVGARNASSLGRRMAYGLARDLGEAGYLVVSGLARGIDASAHEGALGSGTIAVQGGGVDIIYPSENARLATALAEQGLRLSEQPMGLQPQARHFPPRNRIIAGLGLATIVVEAAIKSGSLITARDALDLGRDVMAVPGHPCDGRASGGNLLIRDGATLVRDARDIIDALPPMQMERAVRRPHANDLPSPPPERRSLRQTAALHQQILDRLAVAPTPEGQLIDDLDTPARKIRTVLTDLELSGEIGRGPGGVIIKKR</sequence>
<dbReference type="Pfam" id="PF17782">
    <property type="entry name" value="WHD_DprA"/>
    <property type="match status" value="1"/>
</dbReference>
<feature type="domain" description="Smf/DprA SLOG" evidence="2">
    <location>
        <begin position="89"/>
        <end position="295"/>
    </location>
</feature>
<evidence type="ECO:0000313" key="4">
    <source>
        <dbReference type="EMBL" id="ANP41321.1"/>
    </source>
</evidence>
<organism evidence="4 5">
    <name type="scientific">Tritonibacter mobilis F1926</name>
    <dbReference type="NCBI Taxonomy" id="1265309"/>
    <lineage>
        <taxon>Bacteria</taxon>
        <taxon>Pseudomonadati</taxon>
        <taxon>Pseudomonadota</taxon>
        <taxon>Alphaproteobacteria</taxon>
        <taxon>Rhodobacterales</taxon>
        <taxon>Paracoccaceae</taxon>
        <taxon>Tritonibacter</taxon>
    </lineage>
</organism>
<dbReference type="EMBL" id="CP015230">
    <property type="protein sequence ID" value="ANP41321.1"/>
    <property type="molecule type" value="Genomic_DNA"/>
</dbReference>
<dbReference type="Gene3D" id="1.10.10.10">
    <property type="entry name" value="Winged helix-like DNA-binding domain superfamily/Winged helix DNA-binding domain"/>
    <property type="match status" value="1"/>
</dbReference>
<dbReference type="RefSeq" id="WP_005619804.1">
    <property type="nucleotide sequence ID" value="NZ_CP015230.1"/>
</dbReference>
<evidence type="ECO:0000313" key="5">
    <source>
        <dbReference type="Proteomes" id="UP000013243"/>
    </source>
</evidence>
<dbReference type="KEGG" id="rmb:K529_011140"/>
<dbReference type="STRING" id="1265309.K529_011140"/>
<dbReference type="InterPro" id="IPR057666">
    <property type="entry name" value="DrpA_SLOG"/>
</dbReference>
<name>A0A1B1A468_9RHOB</name>
<dbReference type="InterPro" id="IPR036388">
    <property type="entry name" value="WH-like_DNA-bd_sf"/>
</dbReference>
<dbReference type="GO" id="GO:0009294">
    <property type="term" value="P:DNA-mediated transformation"/>
    <property type="evidence" value="ECO:0007669"/>
    <property type="project" value="InterPro"/>
</dbReference>
<dbReference type="InterPro" id="IPR041614">
    <property type="entry name" value="DprA_WH"/>
</dbReference>
<dbReference type="NCBIfam" id="TIGR00732">
    <property type="entry name" value="dprA"/>
    <property type="match status" value="1"/>
</dbReference>
<dbReference type="PANTHER" id="PTHR43022">
    <property type="entry name" value="PROTEIN SMF"/>
    <property type="match status" value="1"/>
</dbReference>
<evidence type="ECO:0000259" key="3">
    <source>
        <dbReference type="Pfam" id="PF17782"/>
    </source>
</evidence>
<comment type="similarity">
    <text evidence="1">Belongs to the DprA/Smf family.</text>
</comment>
<dbReference type="Pfam" id="PF02481">
    <property type="entry name" value="DNA_processg_A"/>
    <property type="match status" value="1"/>
</dbReference>
<evidence type="ECO:0000259" key="2">
    <source>
        <dbReference type="Pfam" id="PF02481"/>
    </source>
</evidence>
<reference evidence="4 5" key="1">
    <citation type="journal article" date="2016" name="ISME J.">
        <title>Global occurrence and heterogeneity of the Roseobacter-clade species Ruegeria mobilis.</title>
        <authorList>
            <person name="Sonnenschein E."/>
            <person name="Gram L."/>
        </authorList>
    </citation>
    <scope>NUCLEOTIDE SEQUENCE [LARGE SCALE GENOMIC DNA]</scope>
    <source>
        <strain evidence="4 5">F1926</strain>
    </source>
</reference>
<dbReference type="Gene3D" id="3.40.50.450">
    <property type="match status" value="1"/>
</dbReference>
<dbReference type="InterPro" id="IPR003488">
    <property type="entry name" value="DprA"/>
</dbReference>
<feature type="domain" description="DprA winged helix" evidence="3">
    <location>
        <begin position="316"/>
        <end position="376"/>
    </location>
</feature>
<dbReference type="AlphaFoldDB" id="A0A1B1A468"/>
<dbReference type="PANTHER" id="PTHR43022:SF1">
    <property type="entry name" value="PROTEIN SMF"/>
    <property type="match status" value="1"/>
</dbReference>
<evidence type="ECO:0000256" key="1">
    <source>
        <dbReference type="ARBA" id="ARBA00006525"/>
    </source>
</evidence>
<dbReference type="Pfam" id="PF21102">
    <property type="entry name" value="DprA_N"/>
    <property type="match status" value="1"/>
</dbReference>